<accession>A0A2P2GFR1</accession>
<dbReference type="Proteomes" id="UP000265325">
    <property type="component" value="Unassembled WGS sequence"/>
</dbReference>
<dbReference type="Pfam" id="PF00072">
    <property type="entry name" value="Response_reg"/>
    <property type="match status" value="1"/>
</dbReference>
<dbReference type="SUPFAM" id="SSF52172">
    <property type="entry name" value="CheY-like"/>
    <property type="match status" value="1"/>
</dbReference>
<evidence type="ECO:0000259" key="7">
    <source>
        <dbReference type="PROSITE" id="PS50110"/>
    </source>
</evidence>
<dbReference type="Pfam" id="PF00196">
    <property type="entry name" value="GerE"/>
    <property type="match status" value="1"/>
</dbReference>
<name>A0A2P2GFR1_STREW</name>
<gene>
    <name evidence="8" type="ORF">VO63_29400</name>
</gene>
<evidence type="ECO:0000256" key="2">
    <source>
        <dbReference type="ARBA" id="ARBA00023015"/>
    </source>
</evidence>
<evidence type="ECO:0000259" key="6">
    <source>
        <dbReference type="PROSITE" id="PS50043"/>
    </source>
</evidence>
<evidence type="ECO:0000256" key="5">
    <source>
        <dbReference type="PROSITE-ProRule" id="PRU00169"/>
    </source>
</evidence>
<protein>
    <submittedName>
        <fullName evidence="8">LuxR family transcriptional regulator</fullName>
    </submittedName>
</protein>
<dbReference type="InterPro" id="IPR011006">
    <property type="entry name" value="CheY-like_superfamily"/>
</dbReference>
<dbReference type="Gene3D" id="3.40.50.2300">
    <property type="match status" value="1"/>
</dbReference>
<proteinExistence type="predicted"/>
<keyword evidence="3" id="KW-0238">DNA-binding</keyword>
<keyword evidence="9" id="KW-1185">Reference proteome</keyword>
<sequence length="220" mass="23533">MIRVLLADDQDLVRAGIRLVLKHADDIEVVAEASDGPEAARLAGRHRVDVAMLDIQMRGTEDGLEAAERIAATAPSVRVVMLTTFGEHTYVARALKAGAMGFLLKDSTPQELIQAVRRVATGAPVVSPPITRHLIDHYLGSGEPPADPRLGRIAGLTDRERDVLAMVGTGASNAEIGKRLHLGEGTVKAYVSRMLTKLGCANRVQAALLAHDARLSRGTR</sequence>
<feature type="domain" description="HTH luxR-type" evidence="6">
    <location>
        <begin position="149"/>
        <end position="214"/>
    </location>
</feature>
<dbReference type="InterPro" id="IPR039420">
    <property type="entry name" value="WalR-like"/>
</dbReference>
<feature type="domain" description="Response regulatory" evidence="7">
    <location>
        <begin position="3"/>
        <end position="120"/>
    </location>
</feature>
<dbReference type="SMART" id="SM00448">
    <property type="entry name" value="REC"/>
    <property type="match status" value="1"/>
</dbReference>
<feature type="modified residue" description="4-aspartylphosphate" evidence="5">
    <location>
        <position position="54"/>
    </location>
</feature>
<comment type="caution">
    <text evidence="8">The sequence shown here is derived from an EMBL/GenBank/DDBJ whole genome shotgun (WGS) entry which is preliminary data.</text>
</comment>
<dbReference type="PANTHER" id="PTHR43214:SF24">
    <property type="entry name" value="TRANSCRIPTIONAL REGULATORY PROTEIN NARL-RELATED"/>
    <property type="match status" value="1"/>
</dbReference>
<dbReference type="CDD" id="cd06170">
    <property type="entry name" value="LuxR_C_like"/>
    <property type="match status" value="1"/>
</dbReference>
<keyword evidence="1 5" id="KW-0597">Phosphoprotein</keyword>
<dbReference type="CDD" id="cd17535">
    <property type="entry name" value="REC_NarL-like"/>
    <property type="match status" value="1"/>
</dbReference>
<dbReference type="OrthoDB" id="9808843at2"/>
<organism evidence="8 9">
    <name type="scientific">Streptomyces showdoensis</name>
    <dbReference type="NCBI Taxonomy" id="68268"/>
    <lineage>
        <taxon>Bacteria</taxon>
        <taxon>Bacillati</taxon>
        <taxon>Actinomycetota</taxon>
        <taxon>Actinomycetes</taxon>
        <taxon>Kitasatosporales</taxon>
        <taxon>Streptomycetaceae</taxon>
        <taxon>Streptomyces</taxon>
    </lineage>
</organism>
<dbReference type="PROSITE" id="PS50043">
    <property type="entry name" value="HTH_LUXR_2"/>
    <property type="match status" value="1"/>
</dbReference>
<keyword evidence="2" id="KW-0805">Transcription regulation</keyword>
<dbReference type="GO" id="GO:0003677">
    <property type="term" value="F:DNA binding"/>
    <property type="evidence" value="ECO:0007669"/>
    <property type="project" value="UniProtKB-KW"/>
</dbReference>
<dbReference type="PANTHER" id="PTHR43214">
    <property type="entry name" value="TWO-COMPONENT RESPONSE REGULATOR"/>
    <property type="match status" value="1"/>
</dbReference>
<dbReference type="SUPFAM" id="SSF46894">
    <property type="entry name" value="C-terminal effector domain of the bipartite response regulators"/>
    <property type="match status" value="1"/>
</dbReference>
<dbReference type="RefSeq" id="WP_046911090.1">
    <property type="nucleotide sequence ID" value="NZ_BAAAXG010000012.1"/>
</dbReference>
<dbReference type="AlphaFoldDB" id="A0A2P2GFR1"/>
<reference evidence="8 9" key="1">
    <citation type="submission" date="2015-05" db="EMBL/GenBank/DDBJ databases">
        <title>Draft Genome assembly of Streptomyces showdoensis.</title>
        <authorList>
            <person name="Thapa K.K."/>
            <person name="Metsa-Ketela M."/>
        </authorList>
    </citation>
    <scope>NUCLEOTIDE SEQUENCE [LARGE SCALE GENOMIC DNA]</scope>
    <source>
        <strain evidence="8 9">ATCC 15227</strain>
    </source>
</reference>
<dbReference type="EMBL" id="LAQS01000061">
    <property type="protein sequence ID" value="KKZ70356.1"/>
    <property type="molecule type" value="Genomic_DNA"/>
</dbReference>
<dbReference type="PROSITE" id="PS50110">
    <property type="entry name" value="RESPONSE_REGULATORY"/>
    <property type="match status" value="1"/>
</dbReference>
<evidence type="ECO:0000256" key="1">
    <source>
        <dbReference type="ARBA" id="ARBA00022553"/>
    </source>
</evidence>
<dbReference type="InterPro" id="IPR058245">
    <property type="entry name" value="NreC/VraR/RcsB-like_REC"/>
</dbReference>
<dbReference type="InterPro" id="IPR016032">
    <property type="entry name" value="Sig_transdc_resp-reg_C-effctor"/>
</dbReference>
<evidence type="ECO:0000313" key="8">
    <source>
        <dbReference type="EMBL" id="KKZ70356.1"/>
    </source>
</evidence>
<keyword evidence="4" id="KW-0804">Transcription</keyword>
<dbReference type="GO" id="GO:0000160">
    <property type="term" value="P:phosphorelay signal transduction system"/>
    <property type="evidence" value="ECO:0007669"/>
    <property type="project" value="InterPro"/>
</dbReference>
<dbReference type="SMART" id="SM00421">
    <property type="entry name" value="HTH_LUXR"/>
    <property type="match status" value="1"/>
</dbReference>
<dbReference type="InterPro" id="IPR000792">
    <property type="entry name" value="Tscrpt_reg_LuxR_C"/>
</dbReference>
<dbReference type="PRINTS" id="PR00038">
    <property type="entry name" value="HTHLUXR"/>
</dbReference>
<dbReference type="PROSITE" id="PS00622">
    <property type="entry name" value="HTH_LUXR_1"/>
    <property type="match status" value="1"/>
</dbReference>
<dbReference type="GO" id="GO:0006355">
    <property type="term" value="P:regulation of DNA-templated transcription"/>
    <property type="evidence" value="ECO:0007669"/>
    <property type="project" value="InterPro"/>
</dbReference>
<evidence type="ECO:0000313" key="9">
    <source>
        <dbReference type="Proteomes" id="UP000265325"/>
    </source>
</evidence>
<dbReference type="InterPro" id="IPR001789">
    <property type="entry name" value="Sig_transdc_resp-reg_receiver"/>
</dbReference>
<evidence type="ECO:0000256" key="4">
    <source>
        <dbReference type="ARBA" id="ARBA00023163"/>
    </source>
</evidence>
<evidence type="ECO:0000256" key="3">
    <source>
        <dbReference type="ARBA" id="ARBA00023125"/>
    </source>
</evidence>